<evidence type="ECO:0000313" key="2">
    <source>
        <dbReference type="Proteomes" id="UP000664698"/>
    </source>
</evidence>
<comment type="caution">
    <text evidence="1">The sequence shown here is derived from an EMBL/GenBank/DDBJ whole genome shotgun (WGS) entry which is preliminary data.</text>
</comment>
<evidence type="ECO:0008006" key="3">
    <source>
        <dbReference type="Google" id="ProtNLM"/>
    </source>
</evidence>
<dbReference type="EMBL" id="JAFKCW010000005">
    <property type="protein sequence ID" value="MBN7803312.1"/>
    <property type="molecule type" value="Genomic_DNA"/>
</dbReference>
<dbReference type="Proteomes" id="UP000664698">
    <property type="component" value="Unassembled WGS sequence"/>
</dbReference>
<organism evidence="1 2">
    <name type="scientific">Algoriphagus aestuariicola</name>
    <dbReference type="NCBI Taxonomy" id="1852016"/>
    <lineage>
        <taxon>Bacteria</taxon>
        <taxon>Pseudomonadati</taxon>
        <taxon>Bacteroidota</taxon>
        <taxon>Cytophagia</taxon>
        <taxon>Cytophagales</taxon>
        <taxon>Cyclobacteriaceae</taxon>
        <taxon>Algoriphagus</taxon>
    </lineage>
</organism>
<gene>
    <name evidence="1" type="ORF">J0A67_20725</name>
</gene>
<keyword evidence="2" id="KW-1185">Reference proteome</keyword>
<evidence type="ECO:0000313" key="1">
    <source>
        <dbReference type="EMBL" id="MBN7803312.1"/>
    </source>
</evidence>
<reference evidence="1 2" key="1">
    <citation type="submission" date="2021-03" db="EMBL/GenBank/DDBJ databases">
        <title>novel species isolated from a fishpond in China.</title>
        <authorList>
            <person name="Lu H."/>
            <person name="Cai Z."/>
        </authorList>
    </citation>
    <scope>NUCLEOTIDE SEQUENCE [LARGE SCALE GENOMIC DNA]</scope>
    <source>
        <strain evidence="1 2">JCM 31546</strain>
    </source>
</reference>
<name>A0ABS3BVL9_9BACT</name>
<protein>
    <recommendedName>
        <fullName evidence="3">pEK499-p136 HEPN domain-containing protein</fullName>
    </recommendedName>
</protein>
<dbReference type="RefSeq" id="WP_206571304.1">
    <property type="nucleotide sequence ID" value="NZ_JAFKCW010000005.1"/>
</dbReference>
<sequence length="181" mass="21181">MITEHKQDVVDFIRSVFLSEMCELVSYKEAPYIKFLILIQGIEFLGACQDSKPFDSEERGLSKKRFRQGMLLLGKKYQGFLDDESEISFYRDFRCPMIHQFKHNQSKITLATRDGVNDQELHLKKNEKGQMYIVLEDFYADIEQAAFNLIRKIEAGEYTLEKLSEPYLTVQKIAEMQIISS</sequence>
<accession>A0ABS3BVL9</accession>
<proteinExistence type="predicted"/>